<dbReference type="InterPro" id="IPR017938">
    <property type="entry name" value="Riboflavin_synthase-like_b-brl"/>
</dbReference>
<keyword evidence="4" id="KW-0560">Oxidoreductase</keyword>
<dbReference type="InterPro" id="IPR006058">
    <property type="entry name" value="2Fe2S_fd_BS"/>
</dbReference>
<evidence type="ECO:0000313" key="10">
    <source>
        <dbReference type="Proteomes" id="UP000237686"/>
    </source>
</evidence>
<reference evidence="9 10" key="1">
    <citation type="submission" date="2018-03" db="EMBL/GenBank/DDBJ databases">
        <authorList>
            <person name="Nguyen K."/>
            <person name="Fouts D."/>
            <person name="Sutton G."/>
        </authorList>
    </citation>
    <scope>NUCLEOTIDE SEQUENCE [LARGE SCALE GENOMIC DNA]</scope>
    <source>
        <strain evidence="9 10">AU17135</strain>
    </source>
</reference>
<keyword evidence="5" id="KW-0408">Iron</keyword>
<evidence type="ECO:0000256" key="3">
    <source>
        <dbReference type="ARBA" id="ARBA00022723"/>
    </source>
</evidence>
<dbReference type="PROSITE" id="PS51085">
    <property type="entry name" value="2FE2S_FER_2"/>
    <property type="match status" value="1"/>
</dbReference>
<dbReference type="AlphaFoldDB" id="A0A8E2RTB7"/>
<dbReference type="Gene3D" id="2.40.30.10">
    <property type="entry name" value="Translation factors"/>
    <property type="match status" value="1"/>
</dbReference>
<dbReference type="EMBL" id="PVFZ01000074">
    <property type="protein sequence ID" value="PRF17442.1"/>
    <property type="molecule type" value="Genomic_DNA"/>
</dbReference>
<accession>A0A8E2RTB7</accession>
<evidence type="ECO:0000259" key="7">
    <source>
        <dbReference type="PROSITE" id="PS51085"/>
    </source>
</evidence>
<dbReference type="Proteomes" id="UP000237686">
    <property type="component" value="Unassembled WGS sequence"/>
</dbReference>
<dbReference type="GO" id="GO:0051537">
    <property type="term" value="F:2 iron, 2 sulfur cluster binding"/>
    <property type="evidence" value="ECO:0007669"/>
    <property type="project" value="UniProtKB-KW"/>
</dbReference>
<dbReference type="CDD" id="cd06185">
    <property type="entry name" value="PDR_like"/>
    <property type="match status" value="1"/>
</dbReference>
<feature type="domain" description="FAD-binding FR-type" evidence="8">
    <location>
        <begin position="1"/>
        <end position="98"/>
    </location>
</feature>
<evidence type="ECO:0000313" key="9">
    <source>
        <dbReference type="EMBL" id="PRF17442.1"/>
    </source>
</evidence>
<evidence type="ECO:0000256" key="4">
    <source>
        <dbReference type="ARBA" id="ARBA00023002"/>
    </source>
</evidence>
<dbReference type="InterPro" id="IPR039261">
    <property type="entry name" value="FNR_nucleotide-bd"/>
</dbReference>
<keyword evidence="1" id="KW-0285">Flavoprotein</keyword>
<protein>
    <submittedName>
        <fullName evidence="9">Oxidoreductase</fullName>
    </submittedName>
</protein>
<dbReference type="SUPFAM" id="SSF52343">
    <property type="entry name" value="Ferredoxin reductase-like, C-terminal NADP-linked domain"/>
    <property type="match status" value="1"/>
</dbReference>
<dbReference type="Gene3D" id="3.10.20.30">
    <property type="match status" value="1"/>
</dbReference>
<dbReference type="InterPro" id="IPR017927">
    <property type="entry name" value="FAD-bd_FR_type"/>
</dbReference>
<organism evidence="9 10">
    <name type="scientific">Burkholderia multivorans</name>
    <dbReference type="NCBI Taxonomy" id="87883"/>
    <lineage>
        <taxon>Bacteria</taxon>
        <taxon>Pseudomonadati</taxon>
        <taxon>Pseudomonadota</taxon>
        <taxon>Betaproteobacteria</taxon>
        <taxon>Burkholderiales</taxon>
        <taxon>Burkholderiaceae</taxon>
        <taxon>Burkholderia</taxon>
        <taxon>Burkholderia cepacia complex</taxon>
    </lineage>
</organism>
<proteinExistence type="predicted"/>
<keyword evidence="2" id="KW-0001">2Fe-2S</keyword>
<dbReference type="PROSITE" id="PS00197">
    <property type="entry name" value="2FE2S_FER_1"/>
    <property type="match status" value="1"/>
</dbReference>
<dbReference type="CDD" id="cd00207">
    <property type="entry name" value="fer2"/>
    <property type="match status" value="1"/>
</dbReference>
<dbReference type="PANTHER" id="PTHR47354:SF1">
    <property type="entry name" value="CARNITINE MONOOXYGENASE REDUCTASE SUBUNIT"/>
    <property type="match status" value="1"/>
</dbReference>
<keyword evidence="3" id="KW-0479">Metal-binding</keyword>
<feature type="domain" description="2Fe-2S ferredoxin-type" evidence="7">
    <location>
        <begin position="274"/>
        <end position="359"/>
    </location>
</feature>
<dbReference type="InterPro" id="IPR001041">
    <property type="entry name" value="2Fe-2S_ferredoxin-type"/>
</dbReference>
<dbReference type="Pfam" id="PF00111">
    <property type="entry name" value="Fer2"/>
    <property type="match status" value="1"/>
</dbReference>
<dbReference type="InterPro" id="IPR036010">
    <property type="entry name" value="2Fe-2S_ferredoxin-like_sf"/>
</dbReference>
<dbReference type="InterPro" id="IPR050415">
    <property type="entry name" value="MRET"/>
</dbReference>
<comment type="caution">
    <text evidence="9">The sequence shown here is derived from an EMBL/GenBank/DDBJ whole genome shotgun (WGS) entry which is preliminary data.</text>
</comment>
<name>A0A8E2RTB7_9BURK</name>
<evidence type="ECO:0000256" key="5">
    <source>
        <dbReference type="ARBA" id="ARBA00023004"/>
    </source>
</evidence>
<dbReference type="RefSeq" id="WP_105768225.1">
    <property type="nucleotide sequence ID" value="NZ_PVFZ01000074.1"/>
</dbReference>
<dbReference type="InterPro" id="IPR012675">
    <property type="entry name" value="Beta-grasp_dom_sf"/>
</dbReference>
<evidence type="ECO:0000256" key="6">
    <source>
        <dbReference type="ARBA" id="ARBA00023014"/>
    </source>
</evidence>
<dbReference type="SUPFAM" id="SSF63380">
    <property type="entry name" value="Riboflavin synthase domain-like"/>
    <property type="match status" value="1"/>
</dbReference>
<dbReference type="PANTHER" id="PTHR47354">
    <property type="entry name" value="NADH OXIDOREDUCTASE HCR"/>
    <property type="match status" value="1"/>
</dbReference>
<dbReference type="Gene3D" id="3.40.50.80">
    <property type="entry name" value="Nucleotide-binding domain of ferredoxin-NADP reductase (FNR) module"/>
    <property type="match status" value="1"/>
</dbReference>
<evidence type="ECO:0000256" key="1">
    <source>
        <dbReference type="ARBA" id="ARBA00022630"/>
    </source>
</evidence>
<evidence type="ECO:0000256" key="2">
    <source>
        <dbReference type="ARBA" id="ARBA00022714"/>
    </source>
</evidence>
<sequence length="359" mass="36794">MKVTLLRKLPVATDICMFELGPADGAALPPFAAGAHIDVHLGGLVRQYSLCNSPSEAGVYRLGVQRERESRGGSVAMHACEPGTTLEIGEPRNHFPLDPHAAHSVLLAGGIGITPLLSMALHLAETGRSFELHYCAREPARAAFVDRLDTPPLNARTRLWFDDAPAGQRIDFAQVLGKPDAHTHLYVCGPAGFIAAVLGAAAQAGWDPANVHREYFGAARVGAARVGAARVGAAGVGAAGVGATGVGAAGAGAAGAGAAGESETSAAATADGPFQVSLAQSGRVVDVPAGTTIVEALRGCGIEVPVSCEQGVCGTCLTRVLSGTPDHRDVYLTDDERAANDQMLPCCSRALTPMLVLDL</sequence>
<keyword evidence="6" id="KW-0411">Iron-sulfur</keyword>
<dbReference type="InterPro" id="IPR001433">
    <property type="entry name" value="OxRdtase_FAD/NAD-bd"/>
</dbReference>
<gene>
    <name evidence="9" type="ORF">C6P98_28295</name>
</gene>
<dbReference type="SUPFAM" id="SSF54292">
    <property type="entry name" value="2Fe-2S ferredoxin-like"/>
    <property type="match status" value="1"/>
</dbReference>
<dbReference type="GO" id="GO:0046872">
    <property type="term" value="F:metal ion binding"/>
    <property type="evidence" value="ECO:0007669"/>
    <property type="project" value="UniProtKB-KW"/>
</dbReference>
<dbReference type="PROSITE" id="PS51384">
    <property type="entry name" value="FAD_FR"/>
    <property type="match status" value="1"/>
</dbReference>
<dbReference type="GO" id="GO:0016491">
    <property type="term" value="F:oxidoreductase activity"/>
    <property type="evidence" value="ECO:0007669"/>
    <property type="project" value="UniProtKB-KW"/>
</dbReference>
<evidence type="ECO:0000259" key="8">
    <source>
        <dbReference type="PROSITE" id="PS51384"/>
    </source>
</evidence>
<dbReference type="PRINTS" id="PR00409">
    <property type="entry name" value="PHDIOXRDTASE"/>
</dbReference>
<dbReference type="Pfam" id="PF00175">
    <property type="entry name" value="NAD_binding_1"/>
    <property type="match status" value="1"/>
</dbReference>